<keyword evidence="1" id="KW-0812">Transmembrane</keyword>
<evidence type="ECO:0000313" key="2">
    <source>
        <dbReference type="EMBL" id="OYQ31833.1"/>
    </source>
</evidence>
<sequence length="134" mass="14493">MASKQKVDFSTTSFGIGIKGRCPHCREGSIFSGYLALAARCPTCGLDLSFADPADGPAFFTMSIVSFPLTGFAVWQELVFQAPYWVHLLTTLPVTILSVLALLRPLKGWLVCAQYMNKAEQGRLDDGGDETGQG</sequence>
<comment type="caution">
    <text evidence="2">The sequence shown here is derived from an EMBL/GenBank/DDBJ whole genome shotgun (WGS) entry which is preliminary data.</text>
</comment>
<keyword evidence="1" id="KW-0472">Membrane</keyword>
<name>A0A255YRJ6_9PROT</name>
<protein>
    <recommendedName>
        <fullName evidence="4">DUF983 domain-containing protein</fullName>
    </recommendedName>
</protein>
<feature type="transmembrane region" description="Helical" evidence="1">
    <location>
        <begin position="58"/>
        <end position="78"/>
    </location>
</feature>
<accession>A0A255YRJ6</accession>
<keyword evidence="1" id="KW-1133">Transmembrane helix</keyword>
<dbReference type="Proteomes" id="UP000216998">
    <property type="component" value="Unassembled WGS sequence"/>
</dbReference>
<dbReference type="EMBL" id="NOXU01000032">
    <property type="protein sequence ID" value="OYQ31833.1"/>
    <property type="molecule type" value="Genomic_DNA"/>
</dbReference>
<proteinExistence type="predicted"/>
<dbReference type="Pfam" id="PF06170">
    <property type="entry name" value="DUF983"/>
    <property type="match status" value="1"/>
</dbReference>
<dbReference type="OrthoDB" id="9799456at2"/>
<organism evidence="2 3">
    <name type="scientific">Niveispirillum lacus</name>
    <dbReference type="NCBI Taxonomy" id="1981099"/>
    <lineage>
        <taxon>Bacteria</taxon>
        <taxon>Pseudomonadati</taxon>
        <taxon>Pseudomonadota</taxon>
        <taxon>Alphaproteobacteria</taxon>
        <taxon>Rhodospirillales</taxon>
        <taxon>Azospirillaceae</taxon>
        <taxon>Niveispirillum</taxon>
    </lineage>
</organism>
<dbReference type="AlphaFoldDB" id="A0A255YRJ6"/>
<keyword evidence="3" id="KW-1185">Reference proteome</keyword>
<gene>
    <name evidence="2" type="ORF">CHU95_21700</name>
</gene>
<feature type="transmembrane region" description="Helical" evidence="1">
    <location>
        <begin position="84"/>
        <end position="103"/>
    </location>
</feature>
<dbReference type="RefSeq" id="WP_094458628.1">
    <property type="nucleotide sequence ID" value="NZ_NOXU01000032.1"/>
</dbReference>
<evidence type="ECO:0008006" key="4">
    <source>
        <dbReference type="Google" id="ProtNLM"/>
    </source>
</evidence>
<dbReference type="InterPro" id="IPR009325">
    <property type="entry name" value="DUF983"/>
</dbReference>
<evidence type="ECO:0000313" key="3">
    <source>
        <dbReference type="Proteomes" id="UP000216998"/>
    </source>
</evidence>
<reference evidence="2 3" key="1">
    <citation type="submission" date="2017-07" db="EMBL/GenBank/DDBJ databases">
        <title>Niveispirillum cyanobacteriorum sp. nov., isolated from cyanobacterial aggregates in a eutrophic lake.</title>
        <authorList>
            <person name="Cai H."/>
        </authorList>
    </citation>
    <scope>NUCLEOTIDE SEQUENCE [LARGE SCALE GENOMIC DNA]</scope>
    <source>
        <strain evidence="3">TH1-14</strain>
    </source>
</reference>
<evidence type="ECO:0000256" key="1">
    <source>
        <dbReference type="SAM" id="Phobius"/>
    </source>
</evidence>